<gene>
    <name evidence="2" type="ORF">GCM10009114_20380</name>
</gene>
<accession>A0ABN1LJH7</accession>
<keyword evidence="3" id="KW-1185">Reference proteome</keyword>
<dbReference type="RefSeq" id="WP_343859518.1">
    <property type="nucleotide sequence ID" value="NZ_BAAAFD010000005.1"/>
</dbReference>
<evidence type="ECO:0000313" key="3">
    <source>
        <dbReference type="Proteomes" id="UP001500359"/>
    </source>
</evidence>
<dbReference type="InterPro" id="IPR035093">
    <property type="entry name" value="RelE/ParE_toxin_dom_sf"/>
</dbReference>
<comment type="caution">
    <text evidence="2">The sequence shown here is derived from an EMBL/GenBank/DDBJ whole genome shotgun (WGS) entry which is preliminary data.</text>
</comment>
<dbReference type="Pfam" id="PF05016">
    <property type="entry name" value="ParE_toxin"/>
    <property type="match status" value="1"/>
</dbReference>
<dbReference type="Proteomes" id="UP001500359">
    <property type="component" value="Unassembled WGS sequence"/>
</dbReference>
<dbReference type="InterPro" id="IPR007712">
    <property type="entry name" value="RelE/ParE_toxin"/>
</dbReference>
<proteinExistence type="predicted"/>
<keyword evidence="1" id="KW-1277">Toxin-antitoxin system</keyword>
<evidence type="ECO:0000313" key="2">
    <source>
        <dbReference type="EMBL" id="GAA0856864.1"/>
    </source>
</evidence>
<sequence>MKPSITYAATFYNLINLSVDYLTRFSTEKQVIENIIDAIERFEKMVSDNPKSAPISPYLSSLGMMNYREFTANDFRILYRVEDEPYSIKVVFFCSQKQDLTRLLVDYCLLYK</sequence>
<organism evidence="2 3">
    <name type="scientific">Aliiglaciecola litoralis</name>
    <dbReference type="NCBI Taxonomy" id="582857"/>
    <lineage>
        <taxon>Bacteria</taxon>
        <taxon>Pseudomonadati</taxon>
        <taxon>Pseudomonadota</taxon>
        <taxon>Gammaproteobacteria</taxon>
        <taxon>Alteromonadales</taxon>
        <taxon>Alteromonadaceae</taxon>
        <taxon>Aliiglaciecola</taxon>
    </lineage>
</organism>
<evidence type="ECO:0000256" key="1">
    <source>
        <dbReference type="ARBA" id="ARBA00022649"/>
    </source>
</evidence>
<protein>
    <submittedName>
        <fullName evidence="2">Type II toxin-antitoxin system RelE/ParE family toxin</fullName>
    </submittedName>
</protein>
<name>A0ABN1LJH7_9ALTE</name>
<reference evidence="3" key="1">
    <citation type="journal article" date="2019" name="Int. J. Syst. Evol. Microbiol.">
        <title>The Global Catalogue of Microorganisms (GCM) 10K type strain sequencing project: providing services to taxonomists for standard genome sequencing and annotation.</title>
        <authorList>
            <consortium name="The Broad Institute Genomics Platform"/>
            <consortium name="The Broad Institute Genome Sequencing Center for Infectious Disease"/>
            <person name="Wu L."/>
            <person name="Ma J."/>
        </authorList>
    </citation>
    <scope>NUCLEOTIDE SEQUENCE [LARGE SCALE GENOMIC DNA]</scope>
    <source>
        <strain evidence="3">JCM 15896</strain>
    </source>
</reference>
<dbReference type="EMBL" id="BAAAFD010000005">
    <property type="protein sequence ID" value="GAA0856864.1"/>
    <property type="molecule type" value="Genomic_DNA"/>
</dbReference>
<dbReference type="Gene3D" id="3.30.2310.20">
    <property type="entry name" value="RelE-like"/>
    <property type="match status" value="1"/>
</dbReference>